<protein>
    <submittedName>
        <fullName evidence="1">Uncharacterized protein</fullName>
    </submittedName>
</protein>
<evidence type="ECO:0000313" key="1">
    <source>
        <dbReference type="EMBL" id="KAL0191775.1"/>
    </source>
</evidence>
<gene>
    <name evidence="1" type="ORF">M9458_014473</name>
</gene>
<proteinExistence type="predicted"/>
<accession>A0ABD0QZW2</accession>
<sequence length="57" mass="6345">FRNGFVAFADGVCCIYEKQSAFERRFTGPVESQCHGAFTQQKLLVSVADVVTRAVFI</sequence>
<dbReference type="AlphaFoldDB" id="A0ABD0QZW2"/>
<keyword evidence="2" id="KW-1185">Reference proteome</keyword>
<evidence type="ECO:0000313" key="2">
    <source>
        <dbReference type="Proteomes" id="UP001529510"/>
    </source>
</evidence>
<feature type="non-terminal residue" evidence="1">
    <location>
        <position position="1"/>
    </location>
</feature>
<reference evidence="1 2" key="1">
    <citation type="submission" date="2024-05" db="EMBL/GenBank/DDBJ databases">
        <title>Genome sequencing and assembly of Indian major carp, Cirrhinus mrigala (Hamilton, 1822).</title>
        <authorList>
            <person name="Mohindra V."/>
            <person name="Chowdhury L.M."/>
            <person name="Lal K."/>
            <person name="Jena J.K."/>
        </authorList>
    </citation>
    <scope>NUCLEOTIDE SEQUENCE [LARGE SCALE GENOMIC DNA]</scope>
    <source>
        <strain evidence="1">CM1030</strain>
        <tissue evidence="1">Blood</tissue>
    </source>
</reference>
<feature type="non-terminal residue" evidence="1">
    <location>
        <position position="57"/>
    </location>
</feature>
<dbReference type="EMBL" id="JAMKFB020000006">
    <property type="protein sequence ID" value="KAL0191775.1"/>
    <property type="molecule type" value="Genomic_DNA"/>
</dbReference>
<organism evidence="1 2">
    <name type="scientific">Cirrhinus mrigala</name>
    <name type="common">Mrigala</name>
    <dbReference type="NCBI Taxonomy" id="683832"/>
    <lineage>
        <taxon>Eukaryota</taxon>
        <taxon>Metazoa</taxon>
        <taxon>Chordata</taxon>
        <taxon>Craniata</taxon>
        <taxon>Vertebrata</taxon>
        <taxon>Euteleostomi</taxon>
        <taxon>Actinopterygii</taxon>
        <taxon>Neopterygii</taxon>
        <taxon>Teleostei</taxon>
        <taxon>Ostariophysi</taxon>
        <taxon>Cypriniformes</taxon>
        <taxon>Cyprinidae</taxon>
        <taxon>Labeoninae</taxon>
        <taxon>Labeonini</taxon>
        <taxon>Cirrhinus</taxon>
    </lineage>
</organism>
<comment type="caution">
    <text evidence="1">The sequence shown here is derived from an EMBL/GenBank/DDBJ whole genome shotgun (WGS) entry which is preliminary data.</text>
</comment>
<name>A0ABD0QZW2_CIRMR</name>
<dbReference type="Proteomes" id="UP001529510">
    <property type="component" value="Unassembled WGS sequence"/>
</dbReference>